<feature type="domain" description="ATPase AAA-type core" evidence="1">
    <location>
        <begin position="126"/>
        <end position="262"/>
    </location>
</feature>
<reference evidence="2" key="1">
    <citation type="submission" date="2019-03" db="EMBL/GenBank/DDBJ databases">
        <title>Single cell metagenomics reveals metabolic interactions within the superorganism composed of flagellate Streblomastix strix and complex community of Bacteroidetes bacteria on its surface.</title>
        <authorList>
            <person name="Treitli S.C."/>
            <person name="Kolisko M."/>
            <person name="Husnik F."/>
            <person name="Keeling P."/>
            <person name="Hampl V."/>
        </authorList>
    </citation>
    <scope>NUCLEOTIDE SEQUENCE</scope>
    <source>
        <strain evidence="2">STM</strain>
    </source>
</reference>
<evidence type="ECO:0000259" key="1">
    <source>
        <dbReference type="Pfam" id="PF13304"/>
    </source>
</evidence>
<dbReference type="InterPro" id="IPR051396">
    <property type="entry name" value="Bact_Antivir_Def_Nuclease"/>
</dbReference>
<dbReference type="PANTHER" id="PTHR43581:SF2">
    <property type="entry name" value="EXCINUCLEASE ATPASE SUBUNIT"/>
    <property type="match status" value="1"/>
</dbReference>
<name>A0A5J4SFJ2_9ZZZZ</name>
<sequence>MNNNPIQSVTIKNLWGEYNLQWDSLNPDVNILVGINGSGKSTVLRILLAVLCKNEEILNKYGNKLFVLIKFENGSHVIREDSITTVKWKSIPNGFFLSTFDTPIMDKERLKKNESSLDQDLDFLIYQRRVDYPFNFTNYRLKATMLKHDSLEITNNINRFFTKIINPLYERTGKKIEIDESTNELIFRRKDNIIKLTDLSSGEKQMLILLFSLFLMENEPHIVLMDEPEASLHMEWQQKLIDVMRAVNPNCQFIISTHSPSIFGKGWMDKVVNIEKLKA</sequence>
<accession>A0A5J4SFJ2</accession>
<dbReference type="EMBL" id="SNRY01000194">
    <property type="protein sequence ID" value="KAA6344929.1"/>
    <property type="molecule type" value="Genomic_DNA"/>
</dbReference>
<dbReference type="CDD" id="cd00267">
    <property type="entry name" value="ABC_ATPase"/>
    <property type="match status" value="1"/>
</dbReference>
<dbReference type="SUPFAM" id="SSF52540">
    <property type="entry name" value="P-loop containing nucleoside triphosphate hydrolases"/>
    <property type="match status" value="1"/>
</dbReference>
<comment type="caution">
    <text evidence="2">The sequence shown here is derived from an EMBL/GenBank/DDBJ whole genome shotgun (WGS) entry which is preliminary data.</text>
</comment>
<organism evidence="2">
    <name type="scientific">termite gut metagenome</name>
    <dbReference type="NCBI Taxonomy" id="433724"/>
    <lineage>
        <taxon>unclassified sequences</taxon>
        <taxon>metagenomes</taxon>
        <taxon>organismal metagenomes</taxon>
    </lineage>
</organism>
<dbReference type="Gene3D" id="3.40.50.300">
    <property type="entry name" value="P-loop containing nucleotide triphosphate hydrolases"/>
    <property type="match status" value="1"/>
</dbReference>
<dbReference type="GO" id="GO:0016887">
    <property type="term" value="F:ATP hydrolysis activity"/>
    <property type="evidence" value="ECO:0007669"/>
    <property type="project" value="InterPro"/>
</dbReference>
<proteinExistence type="predicted"/>
<dbReference type="PANTHER" id="PTHR43581">
    <property type="entry name" value="ATP/GTP PHOSPHATASE"/>
    <property type="match status" value="1"/>
</dbReference>
<gene>
    <name evidence="2" type="ORF">EZS27_007482</name>
</gene>
<protein>
    <recommendedName>
        <fullName evidence="1">ATPase AAA-type core domain-containing protein</fullName>
    </recommendedName>
</protein>
<dbReference type="Pfam" id="PF13304">
    <property type="entry name" value="AAA_21"/>
    <property type="match status" value="1"/>
</dbReference>
<dbReference type="InterPro" id="IPR003959">
    <property type="entry name" value="ATPase_AAA_core"/>
</dbReference>
<evidence type="ECO:0000313" key="2">
    <source>
        <dbReference type="EMBL" id="KAA6344929.1"/>
    </source>
</evidence>
<dbReference type="GO" id="GO:0005524">
    <property type="term" value="F:ATP binding"/>
    <property type="evidence" value="ECO:0007669"/>
    <property type="project" value="InterPro"/>
</dbReference>
<dbReference type="InterPro" id="IPR027417">
    <property type="entry name" value="P-loop_NTPase"/>
</dbReference>
<dbReference type="AlphaFoldDB" id="A0A5J4SFJ2"/>